<dbReference type="Pfam" id="PF00132">
    <property type="entry name" value="Hexapep"/>
    <property type="match status" value="1"/>
</dbReference>
<dbReference type="PANTHER" id="PTHR23416:SF78">
    <property type="entry name" value="LIPOPOLYSACCHARIDE BIOSYNTHESIS O-ACETYL TRANSFERASE WBBJ-RELATED"/>
    <property type="match status" value="1"/>
</dbReference>
<proteinExistence type="predicted"/>
<dbReference type="SUPFAM" id="SSF51161">
    <property type="entry name" value="Trimeric LpxA-like enzymes"/>
    <property type="match status" value="1"/>
</dbReference>
<dbReference type="STRING" id="1144750.SAMN05443431_101499"/>
<dbReference type="RefSeq" id="WP_090837182.1">
    <property type="nucleotide sequence ID" value="NZ_FORM01000001.1"/>
</dbReference>
<dbReference type="InterPro" id="IPR001451">
    <property type="entry name" value="Hexapep"/>
</dbReference>
<protein>
    <submittedName>
        <fullName evidence="1">Acetyltransferase (Isoleucine patch superfamily)</fullName>
    </submittedName>
</protein>
<keyword evidence="2" id="KW-1185">Reference proteome</keyword>
<dbReference type="Proteomes" id="UP000199559">
    <property type="component" value="Unassembled WGS sequence"/>
</dbReference>
<dbReference type="PANTHER" id="PTHR23416">
    <property type="entry name" value="SIALIC ACID SYNTHASE-RELATED"/>
    <property type="match status" value="1"/>
</dbReference>
<sequence length="224" mass="24279">MLKKLLKKLLKAFGKNYTPDQSIPDKLIVSIFSRRLFMFLRGIVKTRRKIFLGEGVTIYNKSNFKFGNGCTIEKHTTLDCYAKSPVNFGNSVKIGAFSAVSTTSHLSKYGIGLTIGNNSAIGEYAYFGCSGGVTIGNDVIMGQYISFHSENHNFLDKTKLIREQGVTSIGVVLGNNIWVGSKVTFLDGSKVGDNCVVAAGAVVKDIFPNNVIIGGVPAKVLKQI</sequence>
<dbReference type="Gene3D" id="2.160.10.10">
    <property type="entry name" value="Hexapeptide repeat proteins"/>
    <property type="match status" value="2"/>
</dbReference>
<dbReference type="AlphaFoldDB" id="A0A1I3JPQ4"/>
<organism evidence="1 2">
    <name type="scientific">Olleya namhaensis</name>
    <dbReference type="NCBI Taxonomy" id="1144750"/>
    <lineage>
        <taxon>Bacteria</taxon>
        <taxon>Pseudomonadati</taxon>
        <taxon>Bacteroidota</taxon>
        <taxon>Flavobacteriia</taxon>
        <taxon>Flavobacteriales</taxon>
        <taxon>Flavobacteriaceae</taxon>
    </lineage>
</organism>
<name>A0A1I3JPQ4_9FLAO</name>
<dbReference type="InterPro" id="IPR011004">
    <property type="entry name" value="Trimer_LpxA-like_sf"/>
</dbReference>
<keyword evidence="1" id="KW-0808">Transferase</keyword>
<dbReference type="InterPro" id="IPR051159">
    <property type="entry name" value="Hexapeptide_acetyltransf"/>
</dbReference>
<evidence type="ECO:0000313" key="1">
    <source>
        <dbReference type="EMBL" id="SFI62252.1"/>
    </source>
</evidence>
<gene>
    <name evidence="1" type="ORF">SAMN05443431_101499</name>
</gene>
<dbReference type="EMBL" id="FORM01000001">
    <property type="protein sequence ID" value="SFI62252.1"/>
    <property type="molecule type" value="Genomic_DNA"/>
</dbReference>
<reference evidence="2" key="1">
    <citation type="submission" date="2016-10" db="EMBL/GenBank/DDBJ databases">
        <authorList>
            <person name="Varghese N."/>
            <person name="Submissions S."/>
        </authorList>
    </citation>
    <scope>NUCLEOTIDE SEQUENCE [LARGE SCALE GENOMIC DNA]</scope>
    <source>
        <strain evidence="2">DSM 28881</strain>
    </source>
</reference>
<accession>A0A1I3JPQ4</accession>
<evidence type="ECO:0000313" key="2">
    <source>
        <dbReference type="Proteomes" id="UP000199559"/>
    </source>
</evidence>
<dbReference type="CDD" id="cd04647">
    <property type="entry name" value="LbH_MAT_like"/>
    <property type="match status" value="1"/>
</dbReference>
<dbReference type="GO" id="GO:0016740">
    <property type="term" value="F:transferase activity"/>
    <property type="evidence" value="ECO:0007669"/>
    <property type="project" value="UniProtKB-KW"/>
</dbReference>